<evidence type="ECO:0000256" key="4">
    <source>
        <dbReference type="ARBA" id="ARBA00022741"/>
    </source>
</evidence>
<dbReference type="GO" id="GO:0005524">
    <property type="term" value="F:ATP binding"/>
    <property type="evidence" value="ECO:0007669"/>
    <property type="project" value="UniProtKB-KW"/>
</dbReference>
<dbReference type="InterPro" id="IPR036640">
    <property type="entry name" value="ABC1_TM_sf"/>
</dbReference>
<dbReference type="InterPro" id="IPR017871">
    <property type="entry name" value="ABC_transporter-like_CS"/>
</dbReference>
<dbReference type="SUPFAM" id="SSF90123">
    <property type="entry name" value="ABC transporter transmembrane region"/>
    <property type="match status" value="1"/>
</dbReference>
<dbReference type="InterPro" id="IPR011527">
    <property type="entry name" value="ABC1_TM_dom"/>
</dbReference>
<keyword evidence="5 11" id="KW-0067">ATP-binding</keyword>
<dbReference type="Proteomes" id="UP000011547">
    <property type="component" value="Chromosome"/>
</dbReference>
<evidence type="ECO:0000256" key="7">
    <source>
        <dbReference type="ARBA" id="ARBA00023136"/>
    </source>
</evidence>
<dbReference type="Pfam" id="PF00664">
    <property type="entry name" value="ABC_membrane"/>
    <property type="match status" value="1"/>
</dbReference>
<feature type="transmembrane region" description="Helical" evidence="8">
    <location>
        <begin position="46"/>
        <end position="68"/>
    </location>
</feature>
<dbReference type="GO" id="GO:0015421">
    <property type="term" value="F:ABC-type oligopeptide transporter activity"/>
    <property type="evidence" value="ECO:0007669"/>
    <property type="project" value="TreeGrafter"/>
</dbReference>
<evidence type="ECO:0000313" key="11">
    <source>
        <dbReference type="EMBL" id="AGF47147.1"/>
    </source>
</evidence>
<organism evidence="11 12">
    <name type="scientific">Candidatus Kinetoplastidibacterium desouzai TCC079E</name>
    <dbReference type="NCBI Taxonomy" id="1208919"/>
    <lineage>
        <taxon>Bacteria</taxon>
        <taxon>Pseudomonadati</taxon>
        <taxon>Pseudomonadota</taxon>
        <taxon>Betaproteobacteria</taxon>
        <taxon>Candidatus Kinetoplastidibacterium</taxon>
    </lineage>
</organism>
<dbReference type="Pfam" id="PF00005">
    <property type="entry name" value="ABC_tran"/>
    <property type="match status" value="1"/>
</dbReference>
<evidence type="ECO:0000256" key="8">
    <source>
        <dbReference type="SAM" id="Phobius"/>
    </source>
</evidence>
<sequence length="615" mass="69794">MSDEKSCSIFSYFEHLINPFKKSPDITPPNKVHLFFYHYLKQIKNILIILLIIGLGVSFAEIALFKYVADIIDLAQSTPPEKIFTIHYKKLILMLLVILIFRPIIFGLHDLLIQQTITSNMAALIRWQNHKHVLKQSINFFYNDFSGRISNRIIQTGGALRDSAIQAIEAVWHVVVYTCSAIFIFLKTDWYLICPLFMWIVMYVFFLKHYIPLIQKRSTISSEARSKLMGLIVDTYSNIITIKLFSHSKQEEEYAKKTMTEQIKKHQLALRLITEMDAALTTINGLLIVSIAAISLWLWSKNTISLGAISLAISLAIRINNMSSWLMWVIKSIFENIGIVQDSIETISKPIQVEDNDPLNKLKITNGSIKFDSVSFKYDDDKPTIISDLNLYISPKEKIGIVGTSGAGKSTLIHILLRLYDLKKGNIYIDNQDISQVTQDSLRSQISVVTQEVSLLHRSIRDNLICGAPNATETQIQDVIQKTKLEFIHKITDSNGFNGLNAYVGERGIKLSGGQRQRIAIARALLKNAPILLLDEATSALDSETENIIQKNLENMMEGKTVITIAHRLSTIIKMDRLVIMDKGRIIDIGTHVELIAKKGLYKKLWETQLGNFIV</sequence>
<dbReference type="STRING" id="1208919.CDSE_0022"/>
<evidence type="ECO:0000256" key="1">
    <source>
        <dbReference type="ARBA" id="ARBA00004651"/>
    </source>
</evidence>
<evidence type="ECO:0000259" key="10">
    <source>
        <dbReference type="PROSITE" id="PS50929"/>
    </source>
</evidence>
<dbReference type="AlphaFoldDB" id="M1LN56"/>
<feature type="transmembrane region" description="Helical" evidence="8">
    <location>
        <begin position="304"/>
        <end position="321"/>
    </location>
</feature>
<dbReference type="PROSITE" id="PS00211">
    <property type="entry name" value="ABC_TRANSPORTER_1"/>
    <property type="match status" value="1"/>
</dbReference>
<feature type="transmembrane region" description="Helical" evidence="8">
    <location>
        <begin position="88"/>
        <end position="108"/>
    </location>
</feature>
<keyword evidence="4" id="KW-0547">Nucleotide-binding</keyword>
<keyword evidence="12" id="KW-1185">Reference proteome</keyword>
<dbReference type="InterPro" id="IPR027417">
    <property type="entry name" value="P-loop_NTPase"/>
</dbReference>
<dbReference type="EMBL" id="CP003803">
    <property type="protein sequence ID" value="AGF47147.1"/>
    <property type="molecule type" value="Genomic_DNA"/>
</dbReference>
<dbReference type="PROSITE" id="PS50929">
    <property type="entry name" value="ABC_TM1F"/>
    <property type="match status" value="1"/>
</dbReference>
<dbReference type="Gene3D" id="3.40.50.300">
    <property type="entry name" value="P-loop containing nucleotide triphosphate hydrolases"/>
    <property type="match status" value="1"/>
</dbReference>
<evidence type="ECO:0000259" key="9">
    <source>
        <dbReference type="PROSITE" id="PS50893"/>
    </source>
</evidence>
<dbReference type="FunFam" id="3.40.50.300:FF:000218">
    <property type="entry name" value="Multidrug ABC transporter ATP-binding protein"/>
    <property type="match status" value="1"/>
</dbReference>
<dbReference type="HOGENOM" id="CLU_000604_84_3_4"/>
<comment type="subcellular location">
    <subcellularLocation>
        <location evidence="1">Cell membrane</location>
        <topology evidence="1">Multi-pass membrane protein</topology>
    </subcellularLocation>
</comment>
<keyword evidence="6 8" id="KW-1133">Transmembrane helix</keyword>
<reference evidence="11 12" key="1">
    <citation type="journal article" date="2013" name="Genome Biol. Evol.">
        <title>Genome evolution and phylogenomic analysis of candidatus kinetoplastibacterium, the betaproteobacterial endosymbionts of strigomonas and angomonas.</title>
        <authorList>
            <person name="Alves J.M."/>
            <person name="Serrano M.G."/>
            <person name="Maia da Silva F."/>
            <person name="Voegtly L.J."/>
            <person name="Matveyev A.V."/>
            <person name="Teixeira M.M."/>
            <person name="Camargo E.P."/>
            <person name="Buck G.A."/>
        </authorList>
    </citation>
    <scope>NUCLEOTIDE SEQUENCE [LARGE SCALE GENOMIC DNA]</scope>
    <source>
        <strain evidence="11 12">TCC079E</strain>
    </source>
</reference>
<feature type="domain" description="ABC transmembrane type-1" evidence="10">
    <location>
        <begin position="48"/>
        <end position="335"/>
    </location>
</feature>
<evidence type="ECO:0000256" key="3">
    <source>
        <dbReference type="ARBA" id="ARBA00022692"/>
    </source>
</evidence>
<keyword evidence="3 8" id="KW-0812">Transmembrane</keyword>
<dbReference type="OrthoDB" id="8554730at2"/>
<evidence type="ECO:0000256" key="6">
    <source>
        <dbReference type="ARBA" id="ARBA00022989"/>
    </source>
</evidence>
<feature type="transmembrane region" description="Helical" evidence="8">
    <location>
        <begin position="164"/>
        <end position="184"/>
    </location>
</feature>
<dbReference type="RefSeq" id="WP_015396558.1">
    <property type="nucleotide sequence ID" value="NC_020294.1"/>
</dbReference>
<dbReference type="PANTHER" id="PTHR43394">
    <property type="entry name" value="ATP-DEPENDENT PERMEASE MDL1, MITOCHONDRIAL"/>
    <property type="match status" value="1"/>
</dbReference>
<name>M1LN56_9PROT</name>
<dbReference type="GO" id="GO:0005886">
    <property type="term" value="C:plasma membrane"/>
    <property type="evidence" value="ECO:0007669"/>
    <property type="project" value="UniProtKB-SubCell"/>
</dbReference>
<dbReference type="GO" id="GO:0016887">
    <property type="term" value="F:ATP hydrolysis activity"/>
    <property type="evidence" value="ECO:0007669"/>
    <property type="project" value="InterPro"/>
</dbReference>
<dbReference type="PATRIC" id="fig|1208919.3.peg.589"/>
<evidence type="ECO:0000256" key="5">
    <source>
        <dbReference type="ARBA" id="ARBA00022840"/>
    </source>
</evidence>
<dbReference type="InterPro" id="IPR039421">
    <property type="entry name" value="Type_1_exporter"/>
</dbReference>
<feature type="domain" description="ABC transporter" evidence="9">
    <location>
        <begin position="369"/>
        <end position="608"/>
    </location>
</feature>
<dbReference type="PROSITE" id="PS50893">
    <property type="entry name" value="ABC_TRANSPORTER_2"/>
    <property type="match status" value="1"/>
</dbReference>
<protein>
    <submittedName>
        <fullName evidence="11">Subfamily B ATP-binding cassette</fullName>
    </submittedName>
</protein>
<evidence type="ECO:0000313" key="12">
    <source>
        <dbReference type="Proteomes" id="UP000011547"/>
    </source>
</evidence>
<gene>
    <name evidence="11" type="ORF">CDSE_0022</name>
</gene>
<evidence type="ECO:0000256" key="2">
    <source>
        <dbReference type="ARBA" id="ARBA00022475"/>
    </source>
</evidence>
<dbReference type="FunFam" id="1.20.1560.10:FF:000070">
    <property type="entry name" value="Multidrug ABC transporter ATP-binding protein"/>
    <property type="match status" value="1"/>
</dbReference>
<dbReference type="KEGG" id="kde:CDSE_0022"/>
<proteinExistence type="predicted"/>
<feature type="transmembrane region" description="Helical" evidence="8">
    <location>
        <begin position="278"/>
        <end position="298"/>
    </location>
</feature>
<dbReference type="PANTHER" id="PTHR43394:SF1">
    <property type="entry name" value="ATP-BINDING CASSETTE SUB-FAMILY B MEMBER 10, MITOCHONDRIAL"/>
    <property type="match status" value="1"/>
</dbReference>
<dbReference type="InterPro" id="IPR003593">
    <property type="entry name" value="AAA+_ATPase"/>
</dbReference>
<dbReference type="InterPro" id="IPR003439">
    <property type="entry name" value="ABC_transporter-like_ATP-bd"/>
</dbReference>
<feature type="transmembrane region" description="Helical" evidence="8">
    <location>
        <begin position="190"/>
        <end position="207"/>
    </location>
</feature>
<dbReference type="eggNOG" id="COG1132">
    <property type="taxonomic scope" value="Bacteria"/>
</dbReference>
<dbReference type="SUPFAM" id="SSF52540">
    <property type="entry name" value="P-loop containing nucleoside triphosphate hydrolases"/>
    <property type="match status" value="1"/>
</dbReference>
<accession>M1LN56</accession>
<dbReference type="SMART" id="SM00382">
    <property type="entry name" value="AAA"/>
    <property type="match status" value="1"/>
</dbReference>
<keyword evidence="7 8" id="KW-0472">Membrane</keyword>
<keyword evidence="2" id="KW-1003">Cell membrane</keyword>
<dbReference type="Gene3D" id="1.20.1560.10">
    <property type="entry name" value="ABC transporter type 1, transmembrane domain"/>
    <property type="match status" value="1"/>
</dbReference>